<dbReference type="PANTHER" id="PTHR41161">
    <property type="entry name" value="PROTEIN NCBP2AS2"/>
    <property type="match status" value="1"/>
</dbReference>
<proteinExistence type="predicted"/>
<dbReference type="PANTHER" id="PTHR41161:SF1">
    <property type="entry name" value="PROTEIN NCBP2AS2"/>
    <property type="match status" value="1"/>
</dbReference>
<reference evidence="1" key="3">
    <citation type="submission" date="2023-05" db="EMBL/GenBank/DDBJ databases">
        <authorList>
            <person name="Smith C.H."/>
        </authorList>
    </citation>
    <scope>NUCLEOTIDE SEQUENCE</scope>
    <source>
        <strain evidence="1">CHS0354</strain>
        <tissue evidence="1">Mantle</tissue>
    </source>
</reference>
<evidence type="ECO:0000313" key="2">
    <source>
        <dbReference type="Proteomes" id="UP001195483"/>
    </source>
</evidence>
<sequence length="87" mass="10237">MPLRALFRYLSNNEQIIQRIADSYPVRRAAQLAAYLVHRGKEAGLENFEKLHESSQGKGRKLFSFLENFKKQVQDGMKQIEENNRKR</sequence>
<name>A0AAE0SSH1_9BIVA</name>
<gene>
    <name evidence="1" type="ORF">CHS0354_022077</name>
</gene>
<dbReference type="Proteomes" id="UP001195483">
    <property type="component" value="Unassembled WGS sequence"/>
</dbReference>
<protein>
    <submittedName>
        <fullName evidence="1">Uncharacterized protein</fullName>
    </submittedName>
</protein>
<keyword evidence="2" id="KW-1185">Reference proteome</keyword>
<dbReference type="AlphaFoldDB" id="A0AAE0SSH1"/>
<dbReference type="EMBL" id="JAEAOA010001337">
    <property type="protein sequence ID" value="KAK3597071.1"/>
    <property type="molecule type" value="Genomic_DNA"/>
</dbReference>
<organism evidence="1 2">
    <name type="scientific">Potamilus streckersoni</name>
    <dbReference type="NCBI Taxonomy" id="2493646"/>
    <lineage>
        <taxon>Eukaryota</taxon>
        <taxon>Metazoa</taxon>
        <taxon>Spiralia</taxon>
        <taxon>Lophotrochozoa</taxon>
        <taxon>Mollusca</taxon>
        <taxon>Bivalvia</taxon>
        <taxon>Autobranchia</taxon>
        <taxon>Heteroconchia</taxon>
        <taxon>Palaeoheterodonta</taxon>
        <taxon>Unionida</taxon>
        <taxon>Unionoidea</taxon>
        <taxon>Unionidae</taxon>
        <taxon>Ambleminae</taxon>
        <taxon>Lampsilini</taxon>
        <taxon>Potamilus</taxon>
    </lineage>
</organism>
<comment type="caution">
    <text evidence="1">The sequence shown here is derived from an EMBL/GenBank/DDBJ whole genome shotgun (WGS) entry which is preliminary data.</text>
</comment>
<dbReference type="InterPro" id="IPR042407">
    <property type="entry name" value="NCBP2-AS2"/>
</dbReference>
<reference evidence="1" key="1">
    <citation type="journal article" date="2021" name="Genome Biol. Evol.">
        <title>A High-Quality Reference Genome for a Parasitic Bivalve with Doubly Uniparental Inheritance (Bivalvia: Unionida).</title>
        <authorList>
            <person name="Smith C.H."/>
        </authorList>
    </citation>
    <scope>NUCLEOTIDE SEQUENCE</scope>
    <source>
        <strain evidence="1">CHS0354</strain>
    </source>
</reference>
<reference evidence="1" key="2">
    <citation type="journal article" date="2021" name="Genome Biol. Evol.">
        <title>Developing a high-quality reference genome for a parasitic bivalve with doubly uniparental inheritance (Bivalvia: Unionida).</title>
        <authorList>
            <person name="Smith C.H."/>
        </authorList>
    </citation>
    <scope>NUCLEOTIDE SEQUENCE</scope>
    <source>
        <strain evidence="1">CHS0354</strain>
        <tissue evidence="1">Mantle</tissue>
    </source>
</reference>
<evidence type="ECO:0000313" key="1">
    <source>
        <dbReference type="EMBL" id="KAK3597071.1"/>
    </source>
</evidence>
<accession>A0AAE0SSH1</accession>